<sequence>MSNKFTKQKFNPLELIEKMTGVNSSQIPHVVYDPTLRRADCDYRIIRQQSNDGTLIFTHDLLLKTLAPVVEKTSYFKGNPPEEGRTLKDIKYTVGPLWLSTVFGTVDLPAGHYPGQRERTRMPVKVEYIYAE</sequence>
<dbReference type="Proteomes" id="UP000596247">
    <property type="component" value="Chromosome"/>
</dbReference>
<organism evidence="1 2">
    <name type="scientific">Klebsiella phage vB_KvM-Eowyn</name>
    <dbReference type="NCBI Taxonomy" id="2762819"/>
    <lineage>
        <taxon>Viruses</taxon>
        <taxon>Duplodnaviria</taxon>
        <taxon>Heunggongvirae</taxon>
        <taxon>Uroviricota</taxon>
        <taxon>Caudoviricetes</taxon>
        <taxon>Chimalliviridae</taxon>
        <taxon>Eowynvirus</taxon>
        <taxon>Eowynvirus eowyn</taxon>
    </lineage>
</organism>
<protein>
    <submittedName>
        <fullName evidence="1">Uncharacterized protein</fullName>
    </submittedName>
</protein>
<proteinExistence type="predicted"/>
<dbReference type="EMBL" id="LR881104">
    <property type="protein sequence ID" value="CAD5236275.1"/>
    <property type="molecule type" value="Genomic_DNA"/>
</dbReference>
<name>A0A7R8R5J2_9CAUD</name>
<evidence type="ECO:0000313" key="1">
    <source>
        <dbReference type="EMBL" id="CAD5236275.1"/>
    </source>
</evidence>
<keyword evidence="2" id="KW-1185">Reference proteome</keyword>
<accession>A0A7R8R5J2</accession>
<gene>
    <name evidence="1" type="ORF">LLCLJKAH_00286</name>
</gene>
<reference evidence="1 2" key="1">
    <citation type="submission" date="2020-09" db="EMBL/GenBank/DDBJ databases">
        <authorList>
            <person name="Jameson E."/>
        </authorList>
    </citation>
    <scope>NUCLEOTIDE SEQUENCE [LARGE SCALE GENOMIC DNA]</scope>
</reference>
<evidence type="ECO:0000313" key="2">
    <source>
        <dbReference type="Proteomes" id="UP000596247"/>
    </source>
</evidence>